<dbReference type="SUPFAM" id="SSF53448">
    <property type="entry name" value="Nucleotide-diphospho-sugar transferases"/>
    <property type="match status" value="1"/>
</dbReference>
<dbReference type="PANTHER" id="PTHR22916">
    <property type="entry name" value="GLYCOSYLTRANSFERASE"/>
    <property type="match status" value="1"/>
</dbReference>
<proteinExistence type="predicted"/>
<dbReference type="OrthoDB" id="114108at2"/>
<accession>A0A437M5T1</accession>
<dbReference type="PANTHER" id="PTHR22916:SF3">
    <property type="entry name" value="UDP-GLCNAC:BETAGAL BETA-1,3-N-ACETYLGLUCOSAMINYLTRANSFERASE-LIKE PROTEIN 1"/>
    <property type="match status" value="1"/>
</dbReference>
<comment type="caution">
    <text evidence="2">The sequence shown here is derived from an EMBL/GenBank/DDBJ whole genome shotgun (WGS) entry which is preliminary data.</text>
</comment>
<dbReference type="EMBL" id="SACN01000001">
    <property type="protein sequence ID" value="RVT93091.1"/>
    <property type="molecule type" value="Genomic_DNA"/>
</dbReference>
<keyword evidence="3" id="KW-1185">Reference proteome</keyword>
<dbReference type="RefSeq" id="WP_127741355.1">
    <property type="nucleotide sequence ID" value="NZ_SACN01000001.1"/>
</dbReference>
<dbReference type="GO" id="GO:0016758">
    <property type="term" value="F:hexosyltransferase activity"/>
    <property type="evidence" value="ECO:0007669"/>
    <property type="project" value="UniProtKB-ARBA"/>
</dbReference>
<feature type="domain" description="Glycosyltransferase 2-like" evidence="1">
    <location>
        <begin position="51"/>
        <end position="183"/>
    </location>
</feature>
<evidence type="ECO:0000313" key="3">
    <source>
        <dbReference type="Proteomes" id="UP000282971"/>
    </source>
</evidence>
<gene>
    <name evidence="2" type="ORF">EOD43_04115</name>
</gene>
<dbReference type="Gene3D" id="3.90.550.10">
    <property type="entry name" value="Spore Coat Polysaccharide Biosynthesis Protein SpsA, Chain A"/>
    <property type="match status" value="1"/>
</dbReference>
<organism evidence="2 3">
    <name type="scientific">Sphingomonas crocodyli</name>
    <dbReference type="NCBI Taxonomy" id="1979270"/>
    <lineage>
        <taxon>Bacteria</taxon>
        <taxon>Pseudomonadati</taxon>
        <taxon>Pseudomonadota</taxon>
        <taxon>Alphaproteobacteria</taxon>
        <taxon>Sphingomonadales</taxon>
        <taxon>Sphingomonadaceae</taxon>
        <taxon>Sphingomonas</taxon>
    </lineage>
</organism>
<dbReference type="Proteomes" id="UP000282971">
    <property type="component" value="Unassembled WGS sequence"/>
</dbReference>
<evidence type="ECO:0000259" key="1">
    <source>
        <dbReference type="Pfam" id="PF00535"/>
    </source>
</evidence>
<dbReference type="InterPro" id="IPR029044">
    <property type="entry name" value="Nucleotide-diphossugar_trans"/>
</dbReference>
<name>A0A437M5T1_9SPHN</name>
<keyword evidence="2" id="KW-0808">Transferase</keyword>
<evidence type="ECO:0000313" key="2">
    <source>
        <dbReference type="EMBL" id="RVT93091.1"/>
    </source>
</evidence>
<dbReference type="CDD" id="cd00761">
    <property type="entry name" value="Glyco_tranf_GTA_type"/>
    <property type="match status" value="1"/>
</dbReference>
<dbReference type="Pfam" id="PF00535">
    <property type="entry name" value="Glycos_transf_2"/>
    <property type="match status" value="1"/>
</dbReference>
<dbReference type="InterPro" id="IPR001173">
    <property type="entry name" value="Glyco_trans_2-like"/>
</dbReference>
<reference evidence="2 3" key="1">
    <citation type="submission" date="2019-01" db="EMBL/GenBank/DDBJ databases">
        <authorList>
            <person name="Chen W.-M."/>
        </authorList>
    </citation>
    <scope>NUCLEOTIDE SEQUENCE [LARGE SCALE GENOMIC DNA]</scope>
    <source>
        <strain evidence="2 3">CCP-7</strain>
    </source>
</reference>
<sequence length="388" mass="43816">MKDNAQRGIGRTSVPVALTAASKTLNHSPSLMMPIDESGVHSVAETRLWLSILIPVYNVEAYLEDCIASLASQLPDGGVEVILLDDASTDGSLQLCERICAERGSIFRLLRHQANCGLSAARNTMLDHSRGDYVWFVDSDDEIMDGALAELRQLIELCSPDLILCDYRKSGKDIRSFVGTERAFSTDQEALLLGVFASRRMHSWSKIARRGLWGDDLRFPVGRCFEDMATTPLLLLRARSFYYVPSSWIRYRVRPNSITGIMSRTRGRFDDEKNSDIAMALTGFTNAVRTSLPDLGPTTYYWMAQFCAKEFTKICWRMLSTRLGRDSWGTIIARLQSFRARMEAVSPMSFGDLNRAHLRRGKPGRWLVLGFCLFLTNGVERRRAYQHS</sequence>
<protein>
    <submittedName>
        <fullName evidence="2">Glycosyltransferase family 2 protein</fullName>
    </submittedName>
</protein>
<dbReference type="AlphaFoldDB" id="A0A437M5T1"/>